<dbReference type="AlphaFoldDB" id="A0A4R9JSK0"/>
<evidence type="ECO:0000313" key="2">
    <source>
        <dbReference type="Proteomes" id="UP000297693"/>
    </source>
</evidence>
<dbReference type="RefSeq" id="WP_135625554.1">
    <property type="nucleotide sequence ID" value="NZ_RQGD01000050.1"/>
</dbReference>
<sequence length="215" mass="25219">MTFDIRNALAIFQRVGANDNFVTLILHPDSDDYKRFGSTLSGFIHYTKNQRKYFSGEQIILGFKEDISFLKLNTLDLNYPIKTKTFLLTKGIFIQSVRQIIYTPKDDDLDGIPKKHKNKITIPLEPASDPLETEKLSLFLYKKYLNSQVKFLKSEKEKYIGIYLGLYEKVPAELLEKIQLDPKEIETNDQIHRYYLNTKKKTIRLTDEESKRLIE</sequence>
<feature type="non-terminal residue" evidence="1">
    <location>
        <position position="215"/>
    </location>
</feature>
<reference evidence="1" key="1">
    <citation type="journal article" date="2019" name="PLoS Negl. Trop. Dis.">
        <title>Revisiting the worldwide diversity of Leptospira species in the environment.</title>
        <authorList>
            <person name="Vincent A.T."/>
            <person name="Schiettekatte O."/>
            <person name="Bourhy P."/>
            <person name="Veyrier F.J."/>
            <person name="Picardeau M."/>
        </authorList>
    </citation>
    <scope>NUCLEOTIDE SEQUENCE [LARGE SCALE GENOMIC DNA]</scope>
    <source>
        <strain evidence="1">201702476</strain>
    </source>
</reference>
<protein>
    <submittedName>
        <fullName evidence="1">Uncharacterized protein</fullName>
    </submittedName>
</protein>
<dbReference type="OrthoDB" id="329192at2"/>
<dbReference type="EMBL" id="RQGD01000050">
    <property type="protein sequence ID" value="TGL55695.1"/>
    <property type="molecule type" value="Genomic_DNA"/>
</dbReference>
<proteinExistence type="predicted"/>
<dbReference type="Proteomes" id="UP000297693">
    <property type="component" value="Unassembled WGS sequence"/>
</dbReference>
<accession>A0A4R9JSK0</accession>
<keyword evidence="2" id="KW-1185">Reference proteome</keyword>
<evidence type="ECO:0000313" key="1">
    <source>
        <dbReference type="EMBL" id="TGL55695.1"/>
    </source>
</evidence>
<organism evidence="1 2">
    <name type="scientific">Leptospira ognonensis</name>
    <dbReference type="NCBI Taxonomy" id="2484945"/>
    <lineage>
        <taxon>Bacteria</taxon>
        <taxon>Pseudomonadati</taxon>
        <taxon>Spirochaetota</taxon>
        <taxon>Spirochaetia</taxon>
        <taxon>Leptospirales</taxon>
        <taxon>Leptospiraceae</taxon>
        <taxon>Leptospira</taxon>
    </lineage>
</organism>
<comment type="caution">
    <text evidence="1">The sequence shown here is derived from an EMBL/GenBank/DDBJ whole genome shotgun (WGS) entry which is preliminary data.</text>
</comment>
<gene>
    <name evidence="1" type="ORF">EHQ58_18475</name>
</gene>
<name>A0A4R9JSK0_9LEPT</name>